<dbReference type="Gene3D" id="3.40.50.300">
    <property type="entry name" value="P-loop containing nucleotide triphosphate hydrolases"/>
    <property type="match status" value="1"/>
</dbReference>
<reference evidence="4 5" key="1">
    <citation type="submission" date="2020-10" db="EMBL/GenBank/DDBJ databases">
        <title>The Coptis chinensis genome and diversification of protoberbering-type alkaloids.</title>
        <authorList>
            <person name="Wang B."/>
            <person name="Shu S."/>
            <person name="Song C."/>
            <person name="Liu Y."/>
        </authorList>
    </citation>
    <scope>NUCLEOTIDE SEQUENCE [LARGE SCALE GENOMIC DNA]</scope>
    <source>
        <strain evidence="4">HL-2020</strain>
        <tissue evidence="4">Leaf</tissue>
    </source>
</reference>
<dbReference type="InterPro" id="IPR050221">
    <property type="entry name" value="26S_Proteasome_ATPase"/>
</dbReference>
<dbReference type="GO" id="GO:0005524">
    <property type="term" value="F:ATP binding"/>
    <property type="evidence" value="ECO:0007669"/>
    <property type="project" value="UniProtKB-KW"/>
</dbReference>
<evidence type="ECO:0000313" key="4">
    <source>
        <dbReference type="EMBL" id="KAF9609056.1"/>
    </source>
</evidence>
<accession>A0A835M373</accession>
<dbReference type="InterPro" id="IPR027417">
    <property type="entry name" value="P-loop_NTPase"/>
</dbReference>
<evidence type="ECO:0000313" key="5">
    <source>
        <dbReference type="Proteomes" id="UP000631114"/>
    </source>
</evidence>
<keyword evidence="1" id="KW-0547">Nucleotide-binding</keyword>
<gene>
    <name evidence="4" type="ORF">IFM89_012496</name>
</gene>
<dbReference type="Pfam" id="PF00004">
    <property type="entry name" value="AAA"/>
    <property type="match status" value="1"/>
</dbReference>
<dbReference type="PANTHER" id="PTHR23073">
    <property type="entry name" value="26S PROTEASOME REGULATORY SUBUNIT"/>
    <property type="match status" value="1"/>
</dbReference>
<evidence type="ECO:0000259" key="3">
    <source>
        <dbReference type="Pfam" id="PF00004"/>
    </source>
</evidence>
<evidence type="ECO:0000256" key="2">
    <source>
        <dbReference type="ARBA" id="ARBA00022840"/>
    </source>
</evidence>
<dbReference type="AlphaFoldDB" id="A0A835M373"/>
<dbReference type="InterPro" id="IPR003959">
    <property type="entry name" value="ATPase_AAA_core"/>
</dbReference>
<keyword evidence="2" id="KW-0067">ATP-binding</keyword>
<protein>
    <recommendedName>
        <fullName evidence="3">ATPase AAA-type core domain-containing protein</fullName>
    </recommendedName>
</protein>
<comment type="caution">
    <text evidence="4">The sequence shown here is derived from an EMBL/GenBank/DDBJ whole genome shotgun (WGS) entry which is preliminary data.</text>
</comment>
<proteinExistence type="predicted"/>
<dbReference type="GO" id="GO:0016887">
    <property type="term" value="F:ATP hydrolysis activity"/>
    <property type="evidence" value="ECO:0007669"/>
    <property type="project" value="InterPro"/>
</dbReference>
<dbReference type="Proteomes" id="UP000631114">
    <property type="component" value="Unassembled WGS sequence"/>
</dbReference>
<name>A0A835M373_9MAGN</name>
<organism evidence="4 5">
    <name type="scientific">Coptis chinensis</name>
    <dbReference type="NCBI Taxonomy" id="261450"/>
    <lineage>
        <taxon>Eukaryota</taxon>
        <taxon>Viridiplantae</taxon>
        <taxon>Streptophyta</taxon>
        <taxon>Embryophyta</taxon>
        <taxon>Tracheophyta</taxon>
        <taxon>Spermatophyta</taxon>
        <taxon>Magnoliopsida</taxon>
        <taxon>Ranunculales</taxon>
        <taxon>Ranunculaceae</taxon>
        <taxon>Coptidoideae</taxon>
        <taxon>Coptis</taxon>
    </lineage>
</organism>
<sequence>MDSRPGLSKTGSTCLEEDFFGKCFLLQLKLPRTVIAHLRNRMANWNESREHAPSIIFMAEIDSIGSARMEFGSGNGNSEVQRTMLEHLNQLDGLTWLLELTGTIKGGFGHQYLDKFQSPSSARADYSYLIKLLLNDISCTEKLIFWFRIAKARHGCDASKVLALDNNAIFCLLISID</sequence>
<feature type="domain" description="ATPase AAA-type core" evidence="3">
    <location>
        <begin position="45"/>
        <end position="93"/>
    </location>
</feature>
<dbReference type="EMBL" id="JADFTS010000004">
    <property type="protein sequence ID" value="KAF9609056.1"/>
    <property type="molecule type" value="Genomic_DNA"/>
</dbReference>
<keyword evidence="5" id="KW-1185">Reference proteome</keyword>
<evidence type="ECO:0000256" key="1">
    <source>
        <dbReference type="ARBA" id="ARBA00022741"/>
    </source>
</evidence>
<dbReference type="OrthoDB" id="9443236at2759"/>